<dbReference type="InterPro" id="IPR049910">
    <property type="entry name" value="HetZ-rel"/>
</dbReference>
<name>A0A1Z4MSF1_9CYAN</name>
<dbReference type="EMBL" id="AP018248">
    <property type="protein sequence ID" value="BAY96403.1"/>
    <property type="molecule type" value="Genomic_DNA"/>
</dbReference>
<dbReference type="AlphaFoldDB" id="A0A1Z4MSF1"/>
<evidence type="ECO:0000313" key="1">
    <source>
        <dbReference type="EMBL" id="BAY96403.1"/>
    </source>
</evidence>
<evidence type="ECO:0008006" key="3">
    <source>
        <dbReference type="Google" id="ProtNLM"/>
    </source>
</evidence>
<gene>
    <name evidence="1" type="ORF">NIES37_03350</name>
</gene>
<sequence length="437" mass="50390">MMNTKIFTNQETTQVLKRHCYKVQYHFLEKVMKANLANLPTSTSAFDFQAATDEVTASNINTLMQLLVEEIQTQVKAAPGCVQAVAKRIAKEVERICDKSARIQTSGEIQAWQLTLARHRLQKCLRYYQLGSRRGRVELHSSLGAMVYRHVTISGSDMGFQGRYNLIEDFLQAFYIEAIKAFRRENELAEDYTPRTQLQLAEYMAFTEQYAKRRINLPGSASQQLIILRAQGFARRQPQETTVDIEMAVESAKSEEGEAYQRNSAVQQLRSQMIAQTNFDPSEESERDRVITELINYLESQGQSDCVDYLTLKLQDLSAPEIDQILGLTSRQRDYLQQRFKYHVEKFAKQHHWQLVHQWLGAGLEHRLGLSAQQWQTFLGLLTEQQQQILQLKTARHSDQAIAKTLKCTPKQLQKRWTQLLDLAWAIRNGNLEVQTG</sequence>
<dbReference type="KEGG" id="ttq:NIES37_03350"/>
<accession>A0A1Z4MSF1</accession>
<protein>
    <recommendedName>
        <fullName evidence="3">ATPase involved in DNA repair</fullName>
    </recommendedName>
</protein>
<evidence type="ECO:0000313" key="2">
    <source>
        <dbReference type="Proteomes" id="UP000218785"/>
    </source>
</evidence>
<keyword evidence="2" id="KW-1185">Reference proteome</keyword>
<dbReference type="NCBIfam" id="NF037964">
    <property type="entry name" value="HetZ_related"/>
    <property type="match status" value="1"/>
</dbReference>
<organism evidence="1 2">
    <name type="scientific">Tolypothrix tenuis PCC 7101</name>
    <dbReference type="NCBI Taxonomy" id="231146"/>
    <lineage>
        <taxon>Bacteria</taxon>
        <taxon>Bacillati</taxon>
        <taxon>Cyanobacteriota</taxon>
        <taxon>Cyanophyceae</taxon>
        <taxon>Nostocales</taxon>
        <taxon>Tolypothrichaceae</taxon>
        <taxon>Tolypothrix</taxon>
    </lineage>
</organism>
<reference evidence="1 2" key="1">
    <citation type="submission" date="2017-06" db="EMBL/GenBank/DDBJ databases">
        <title>Genome sequencing of cyanobaciteial culture collection at National Institute for Environmental Studies (NIES).</title>
        <authorList>
            <person name="Hirose Y."/>
            <person name="Shimura Y."/>
            <person name="Fujisawa T."/>
            <person name="Nakamura Y."/>
            <person name="Kawachi M."/>
        </authorList>
    </citation>
    <scope>NUCLEOTIDE SEQUENCE [LARGE SCALE GENOMIC DNA]</scope>
    <source>
        <strain evidence="1 2">NIES-37</strain>
    </source>
</reference>
<proteinExistence type="predicted"/>
<dbReference type="Proteomes" id="UP000218785">
    <property type="component" value="Chromosome"/>
</dbReference>